<sequence length="201" mass="22144">MALPVVVYPERMARWAPDAALRLERAARELFAEHGYSGTTVPAIAERAGLTTRTFFRHFADKRDVLFLREREFPEVVSRLLVDAPAGLDPLALAMHGFEAATGELERWRSEIMARRAVVRSDPRLRERELLKTAALAESVRAALIAAGVEAADATLVAHTASALFEVALERWITAAVTPSLLDVLRAERARLDALVSPPPN</sequence>
<dbReference type="PANTHER" id="PTHR30055:SF238">
    <property type="entry name" value="MYCOFACTOCIN BIOSYNTHESIS TRANSCRIPTIONAL REGULATOR MFTR-RELATED"/>
    <property type="match status" value="1"/>
</dbReference>
<dbReference type="EMBL" id="CP028130">
    <property type="protein sequence ID" value="AZZ56427.1"/>
    <property type="molecule type" value="Genomic_DNA"/>
</dbReference>
<dbReference type="Proteomes" id="UP000283946">
    <property type="component" value="Chromosome"/>
</dbReference>
<dbReference type="AlphaFoldDB" id="A0AAD1EMR1"/>
<feature type="DNA-binding region" description="H-T-H motif" evidence="4">
    <location>
        <begin position="40"/>
        <end position="59"/>
    </location>
</feature>
<dbReference type="GO" id="GO:0000976">
    <property type="term" value="F:transcription cis-regulatory region binding"/>
    <property type="evidence" value="ECO:0007669"/>
    <property type="project" value="TreeGrafter"/>
</dbReference>
<dbReference type="KEGG" id="ria:C7V51_11465"/>
<organism evidence="6 7">
    <name type="scientific">Rathayibacter iranicus</name>
    <dbReference type="NCBI Taxonomy" id="59737"/>
    <lineage>
        <taxon>Bacteria</taxon>
        <taxon>Bacillati</taxon>
        <taxon>Actinomycetota</taxon>
        <taxon>Actinomycetes</taxon>
        <taxon>Micrococcales</taxon>
        <taxon>Microbacteriaceae</taxon>
        <taxon>Rathayibacter</taxon>
    </lineage>
</organism>
<dbReference type="InterPro" id="IPR009057">
    <property type="entry name" value="Homeodomain-like_sf"/>
</dbReference>
<protein>
    <submittedName>
        <fullName evidence="6">TetR/AcrR family transcriptional regulator</fullName>
    </submittedName>
</protein>
<evidence type="ECO:0000256" key="2">
    <source>
        <dbReference type="ARBA" id="ARBA00023125"/>
    </source>
</evidence>
<dbReference type="Gene3D" id="1.10.357.10">
    <property type="entry name" value="Tetracycline Repressor, domain 2"/>
    <property type="match status" value="1"/>
</dbReference>
<evidence type="ECO:0000313" key="7">
    <source>
        <dbReference type="Proteomes" id="UP000283946"/>
    </source>
</evidence>
<evidence type="ECO:0000256" key="3">
    <source>
        <dbReference type="ARBA" id="ARBA00023163"/>
    </source>
</evidence>
<dbReference type="InterPro" id="IPR050109">
    <property type="entry name" value="HTH-type_TetR-like_transc_reg"/>
</dbReference>
<reference evidence="6 7" key="1">
    <citation type="submission" date="2018-03" db="EMBL/GenBank/DDBJ databases">
        <title>Bacteriophage NCPPB3778 and a type I-E CRISPR drive the evolution of the US Biological Select Agent, Rathayibacter toxicus.</title>
        <authorList>
            <person name="Davis E.W.II."/>
            <person name="Tabima J.F."/>
            <person name="Weisberg A.J."/>
            <person name="Dantas Lopes L."/>
            <person name="Wiseman M.S."/>
            <person name="Wiseman M.S."/>
            <person name="Pupko T."/>
            <person name="Belcher M.S."/>
            <person name="Sechler A.J."/>
            <person name="Tancos M.A."/>
            <person name="Schroeder B.K."/>
            <person name="Murray T.D."/>
            <person name="Luster D.G."/>
            <person name="Schneider W.L."/>
            <person name="Rogers E."/>
            <person name="Andreote F.D."/>
            <person name="Grunwald N.J."/>
            <person name="Putnam M.L."/>
            <person name="Chang J.H."/>
        </authorList>
    </citation>
    <scope>NUCLEOTIDE SEQUENCE [LARGE SCALE GENOMIC DNA]</scope>
    <source>
        <strain evidence="6 7">NCCPB 2253</strain>
    </source>
</reference>
<dbReference type="PROSITE" id="PS50977">
    <property type="entry name" value="HTH_TETR_2"/>
    <property type="match status" value="1"/>
</dbReference>
<evidence type="ECO:0000256" key="4">
    <source>
        <dbReference type="PROSITE-ProRule" id="PRU00335"/>
    </source>
</evidence>
<dbReference type="SUPFAM" id="SSF46689">
    <property type="entry name" value="Homeodomain-like"/>
    <property type="match status" value="1"/>
</dbReference>
<keyword evidence="1" id="KW-0805">Transcription regulation</keyword>
<proteinExistence type="predicted"/>
<name>A0AAD1EMR1_9MICO</name>
<keyword evidence="2 4" id="KW-0238">DNA-binding</keyword>
<evidence type="ECO:0000259" key="5">
    <source>
        <dbReference type="PROSITE" id="PS50977"/>
    </source>
</evidence>
<dbReference type="PANTHER" id="PTHR30055">
    <property type="entry name" value="HTH-TYPE TRANSCRIPTIONAL REGULATOR RUTR"/>
    <property type="match status" value="1"/>
</dbReference>
<gene>
    <name evidence="6" type="ORF">C7V51_11465</name>
</gene>
<evidence type="ECO:0000256" key="1">
    <source>
        <dbReference type="ARBA" id="ARBA00023015"/>
    </source>
</evidence>
<dbReference type="PROSITE" id="PS01081">
    <property type="entry name" value="HTH_TETR_1"/>
    <property type="match status" value="1"/>
</dbReference>
<dbReference type="Pfam" id="PF00440">
    <property type="entry name" value="TetR_N"/>
    <property type="match status" value="1"/>
</dbReference>
<evidence type="ECO:0000313" key="6">
    <source>
        <dbReference type="EMBL" id="AZZ56427.1"/>
    </source>
</evidence>
<dbReference type="InterPro" id="IPR023772">
    <property type="entry name" value="DNA-bd_HTH_TetR-type_CS"/>
</dbReference>
<keyword evidence="3" id="KW-0804">Transcription</keyword>
<feature type="domain" description="HTH tetR-type" evidence="5">
    <location>
        <begin position="17"/>
        <end position="77"/>
    </location>
</feature>
<accession>A0AAD1EMR1</accession>
<dbReference type="PRINTS" id="PR00455">
    <property type="entry name" value="HTHTETR"/>
</dbReference>
<dbReference type="RefSeq" id="WP_104265607.1">
    <property type="nucleotide sequence ID" value="NZ_CP028130.1"/>
</dbReference>
<dbReference type="InterPro" id="IPR001647">
    <property type="entry name" value="HTH_TetR"/>
</dbReference>
<dbReference type="GO" id="GO:0003700">
    <property type="term" value="F:DNA-binding transcription factor activity"/>
    <property type="evidence" value="ECO:0007669"/>
    <property type="project" value="TreeGrafter"/>
</dbReference>